<dbReference type="PANTHER" id="PTHR21064:SF6">
    <property type="entry name" value="AMINOGLYCOSIDE PHOSPHOTRANSFERASE DOMAIN-CONTAINING PROTEIN"/>
    <property type="match status" value="1"/>
</dbReference>
<dbReference type="AlphaFoldDB" id="A0A2V2YN71"/>
<feature type="domain" description="Aminoglycoside phosphotransferase" evidence="2">
    <location>
        <begin position="29"/>
        <end position="243"/>
    </location>
</feature>
<comment type="similarity">
    <text evidence="1">Belongs to the pseudomonas-type ThrB family.</text>
</comment>
<proteinExistence type="inferred from homology"/>
<reference evidence="3 4" key="1">
    <citation type="submission" date="2018-05" db="EMBL/GenBank/DDBJ databases">
        <title>Genomic Encyclopedia of Type Strains, Phase III (KMG-III): the genomes of soil and plant-associated and newly described type strains.</title>
        <authorList>
            <person name="Whitman W."/>
        </authorList>
    </citation>
    <scope>NUCLEOTIDE SEQUENCE [LARGE SCALE GENOMIC DNA]</scope>
    <source>
        <strain evidence="3 4">CECT 5696</strain>
    </source>
</reference>
<keyword evidence="3" id="KW-0418">Kinase</keyword>
<dbReference type="InterPro" id="IPR050249">
    <property type="entry name" value="Pseudomonas-type_ThrB"/>
</dbReference>
<dbReference type="Gene3D" id="3.30.200.20">
    <property type="entry name" value="Phosphorylase Kinase, domain 1"/>
    <property type="match status" value="1"/>
</dbReference>
<dbReference type="PANTHER" id="PTHR21064">
    <property type="entry name" value="AMINOGLYCOSIDE PHOSPHOTRANSFERASE DOMAIN-CONTAINING PROTEIN-RELATED"/>
    <property type="match status" value="1"/>
</dbReference>
<gene>
    <name evidence="3" type="ORF">DFQ01_1222</name>
</gene>
<protein>
    <submittedName>
        <fullName evidence="3">Homoserine kinase type II</fullName>
    </submittedName>
</protein>
<dbReference type="EMBL" id="QGTQ01000022">
    <property type="protein sequence ID" value="PWV97271.1"/>
    <property type="molecule type" value="Genomic_DNA"/>
</dbReference>
<dbReference type="SUPFAM" id="SSF56112">
    <property type="entry name" value="Protein kinase-like (PK-like)"/>
    <property type="match status" value="1"/>
</dbReference>
<keyword evidence="3" id="KW-0808">Transferase</keyword>
<comment type="caution">
    <text evidence="3">The sequence shown here is derived from an EMBL/GenBank/DDBJ whole genome shotgun (WGS) entry which is preliminary data.</text>
</comment>
<keyword evidence="4" id="KW-1185">Reference proteome</keyword>
<evidence type="ECO:0000313" key="4">
    <source>
        <dbReference type="Proteomes" id="UP000246635"/>
    </source>
</evidence>
<dbReference type="GO" id="GO:0019202">
    <property type="term" value="F:amino acid kinase activity"/>
    <property type="evidence" value="ECO:0007669"/>
    <property type="project" value="TreeGrafter"/>
</dbReference>
<dbReference type="Proteomes" id="UP000246635">
    <property type="component" value="Unassembled WGS sequence"/>
</dbReference>
<accession>A0A2V2YN71</accession>
<dbReference type="Pfam" id="PF01636">
    <property type="entry name" value="APH"/>
    <property type="match status" value="1"/>
</dbReference>
<dbReference type="InterPro" id="IPR011009">
    <property type="entry name" value="Kinase-like_dom_sf"/>
</dbReference>
<organism evidence="3 4">
    <name type="scientific">Paenibacillus cellulosilyticus</name>
    <dbReference type="NCBI Taxonomy" id="375489"/>
    <lineage>
        <taxon>Bacteria</taxon>
        <taxon>Bacillati</taxon>
        <taxon>Bacillota</taxon>
        <taxon>Bacilli</taxon>
        <taxon>Bacillales</taxon>
        <taxon>Paenibacillaceae</taxon>
        <taxon>Paenibacillus</taxon>
    </lineage>
</organism>
<name>A0A2V2YN71_9BACL</name>
<dbReference type="OrthoDB" id="9777460at2"/>
<evidence type="ECO:0000313" key="3">
    <source>
        <dbReference type="EMBL" id="PWV97271.1"/>
    </source>
</evidence>
<dbReference type="RefSeq" id="WP_110046004.1">
    <property type="nucleotide sequence ID" value="NZ_CP054613.1"/>
</dbReference>
<sequence>MSVTTTADAIRDDLFNCITSIFGIHINDYTQIEQGYLNLKWMIDTDIGGLFVKQYNKTRYPDRLMNGLEISLNHQSNLYRQGIPTPELFAHQGKHVLVTPSGERFVLMRQCGGNIIQPGSANETQMYTLGQVVGKMHTLLNANPTDRPLHWDIRCKKEMDELWHTRWLHANTRQCAATIKALEAQRKILDKTDVELFSNCERGWGHWDLFADNLLFQPDAVSAILDFDRLNYVYPEFDISRPILSCALDPRTLPVEKVRAFVSGYREYNALSTPKLIRSIKLTWWKEAEWVTVEQEYDSTPIKRFRVENNWVSDHWDHLEDLFAAI</sequence>
<evidence type="ECO:0000256" key="1">
    <source>
        <dbReference type="ARBA" id="ARBA00038240"/>
    </source>
</evidence>
<evidence type="ECO:0000259" key="2">
    <source>
        <dbReference type="Pfam" id="PF01636"/>
    </source>
</evidence>
<dbReference type="Gene3D" id="3.90.1200.10">
    <property type="match status" value="1"/>
</dbReference>
<dbReference type="InterPro" id="IPR002575">
    <property type="entry name" value="Aminoglycoside_PTrfase"/>
</dbReference>